<dbReference type="InterPro" id="IPR046103">
    <property type="entry name" value="DUF6040"/>
</dbReference>
<keyword evidence="1" id="KW-1133">Transmembrane helix</keyword>
<organism evidence="2 3">
    <name type="scientific">Blautia producta</name>
    <dbReference type="NCBI Taxonomy" id="33035"/>
    <lineage>
        <taxon>Bacteria</taxon>
        <taxon>Bacillati</taxon>
        <taxon>Bacillota</taxon>
        <taxon>Clostridia</taxon>
        <taxon>Lachnospirales</taxon>
        <taxon>Lachnospiraceae</taxon>
        <taxon>Blautia</taxon>
    </lineage>
</organism>
<accession>A0ABZ0UH88</accession>
<dbReference type="Proteomes" id="UP001325248">
    <property type="component" value="Chromosome"/>
</dbReference>
<reference evidence="2" key="1">
    <citation type="submission" date="2023-10" db="EMBL/GenBank/DDBJ databases">
        <title>Genome sequence of Blautia coccoides DSM 935.</title>
        <authorList>
            <person name="Boeer T."/>
            <person name="Bengelsdorf F.R."/>
            <person name="Daniel R."/>
            <person name="Poehlein A."/>
        </authorList>
    </citation>
    <scope>NUCLEOTIDE SEQUENCE [LARGE SCALE GENOMIC DNA]</scope>
    <source>
        <strain evidence="2">DSM 935</strain>
    </source>
</reference>
<gene>
    <name evidence="2" type="ORF">BLCOC_48690</name>
</gene>
<proteinExistence type="predicted"/>
<keyword evidence="1" id="KW-0812">Transmembrane</keyword>
<evidence type="ECO:0000313" key="3">
    <source>
        <dbReference type="Proteomes" id="UP001325248"/>
    </source>
</evidence>
<name>A0ABZ0UH88_9FIRM</name>
<protein>
    <submittedName>
        <fullName evidence="2">Uncharacterized protein</fullName>
    </submittedName>
</protein>
<evidence type="ECO:0000256" key="1">
    <source>
        <dbReference type="SAM" id="Phobius"/>
    </source>
</evidence>
<dbReference type="Pfam" id="PF19506">
    <property type="entry name" value="DUF6040"/>
    <property type="match status" value="1"/>
</dbReference>
<keyword evidence="3" id="KW-1185">Reference proteome</keyword>
<keyword evidence="1" id="KW-0472">Membrane</keyword>
<feature type="transmembrane region" description="Helical" evidence="1">
    <location>
        <begin position="36"/>
        <end position="53"/>
    </location>
</feature>
<evidence type="ECO:0000313" key="2">
    <source>
        <dbReference type="EMBL" id="WPX76483.1"/>
    </source>
</evidence>
<feature type="transmembrane region" description="Helical" evidence="1">
    <location>
        <begin position="106"/>
        <end position="125"/>
    </location>
</feature>
<dbReference type="EMBL" id="CP136422">
    <property type="protein sequence ID" value="WPX76483.1"/>
    <property type="molecule type" value="Genomic_DNA"/>
</dbReference>
<feature type="transmembrane region" description="Helical" evidence="1">
    <location>
        <begin position="73"/>
        <end position="94"/>
    </location>
</feature>
<sequence>MYVLTVGGLLYSFYVTALAVFTSKRFKADFKAIIKGIYSIMGWGWNNLLIGANKASNMCKSIPNESIATVLPWLVRCIIILLVLAIIFGTIGWCVYKILQIYKSNFADRLSMVVSLISFSLLVWFGDYIGNVMKCNLLLIFMIIQVVYIIIRMCMKNQEI</sequence>
<feature type="transmembrane region" description="Helical" evidence="1">
    <location>
        <begin position="6"/>
        <end position="24"/>
    </location>
</feature>
<feature type="transmembrane region" description="Helical" evidence="1">
    <location>
        <begin position="137"/>
        <end position="155"/>
    </location>
</feature>